<evidence type="ECO:0000313" key="1">
    <source>
        <dbReference type="EMBL" id="MCI75883.1"/>
    </source>
</evidence>
<accession>A0A392UQF1</accession>
<evidence type="ECO:0000313" key="2">
    <source>
        <dbReference type="Proteomes" id="UP000265520"/>
    </source>
</evidence>
<sequence>RDQTDNFHPPGEKQRRLSLHVALARSATTQEQASSLQL</sequence>
<protein>
    <submittedName>
        <fullName evidence="1">Uncharacterized protein</fullName>
    </submittedName>
</protein>
<reference evidence="1 2" key="1">
    <citation type="journal article" date="2018" name="Front. Plant Sci.">
        <title>Red Clover (Trifolium pratense) and Zigzag Clover (T. medium) - A Picture of Genomic Similarities and Differences.</title>
        <authorList>
            <person name="Dluhosova J."/>
            <person name="Istvanek J."/>
            <person name="Nedelnik J."/>
            <person name="Repkova J."/>
        </authorList>
    </citation>
    <scope>NUCLEOTIDE SEQUENCE [LARGE SCALE GENOMIC DNA]</scope>
    <source>
        <strain evidence="2">cv. 10/8</strain>
        <tissue evidence="1">Leaf</tissue>
    </source>
</reference>
<feature type="non-terminal residue" evidence="1">
    <location>
        <position position="1"/>
    </location>
</feature>
<keyword evidence="2" id="KW-1185">Reference proteome</keyword>
<name>A0A392UQF1_9FABA</name>
<organism evidence="1 2">
    <name type="scientific">Trifolium medium</name>
    <dbReference type="NCBI Taxonomy" id="97028"/>
    <lineage>
        <taxon>Eukaryota</taxon>
        <taxon>Viridiplantae</taxon>
        <taxon>Streptophyta</taxon>
        <taxon>Embryophyta</taxon>
        <taxon>Tracheophyta</taxon>
        <taxon>Spermatophyta</taxon>
        <taxon>Magnoliopsida</taxon>
        <taxon>eudicotyledons</taxon>
        <taxon>Gunneridae</taxon>
        <taxon>Pentapetalae</taxon>
        <taxon>rosids</taxon>
        <taxon>fabids</taxon>
        <taxon>Fabales</taxon>
        <taxon>Fabaceae</taxon>
        <taxon>Papilionoideae</taxon>
        <taxon>50 kb inversion clade</taxon>
        <taxon>NPAAA clade</taxon>
        <taxon>Hologalegina</taxon>
        <taxon>IRL clade</taxon>
        <taxon>Trifolieae</taxon>
        <taxon>Trifolium</taxon>
    </lineage>
</organism>
<comment type="caution">
    <text evidence="1">The sequence shown here is derived from an EMBL/GenBank/DDBJ whole genome shotgun (WGS) entry which is preliminary data.</text>
</comment>
<dbReference type="Proteomes" id="UP000265520">
    <property type="component" value="Unassembled WGS sequence"/>
</dbReference>
<proteinExistence type="predicted"/>
<dbReference type="EMBL" id="LXQA010893229">
    <property type="protein sequence ID" value="MCI75883.1"/>
    <property type="molecule type" value="Genomic_DNA"/>
</dbReference>
<dbReference type="AlphaFoldDB" id="A0A392UQF1"/>